<organism evidence="1">
    <name type="scientific">Polybia paulista</name>
    <name type="common">Neotropical social wasp</name>
    <name type="synonym">Swarm-founding polistine wasp</name>
    <dbReference type="NCBI Taxonomy" id="291283"/>
    <lineage>
        <taxon>Eukaryota</taxon>
        <taxon>Metazoa</taxon>
        <taxon>Ecdysozoa</taxon>
        <taxon>Arthropoda</taxon>
        <taxon>Hexapoda</taxon>
        <taxon>Insecta</taxon>
        <taxon>Pterygota</taxon>
        <taxon>Neoptera</taxon>
        <taxon>Endopterygota</taxon>
        <taxon>Hymenoptera</taxon>
        <taxon>Apocrita</taxon>
        <taxon>Aculeata</taxon>
        <taxon>Vespoidea</taxon>
        <taxon>Vespidae</taxon>
        <taxon>Polistinae</taxon>
        <taxon>Epiponini</taxon>
        <taxon>Polybia</taxon>
    </lineage>
</organism>
<dbReference type="EMBL" id="HM627321">
    <property type="protein sequence ID" value="ADM13672.1"/>
    <property type="molecule type" value="mRNA"/>
</dbReference>
<protein>
    <submittedName>
        <fullName evidence="1">Importin-like protein</fullName>
    </submittedName>
</protein>
<reference evidence="1" key="1">
    <citation type="submission" date="2010-07" db="EMBL/GenBank/DDBJ databases">
        <authorList>
            <person name="Jacomini D.L.J."/>
            <person name="Martins V.G."/>
            <person name="Giratto D.T."/>
            <person name="Pereira F.D.C."/>
            <person name="Brochetto-Braga M.R."/>
        </authorList>
    </citation>
    <scope>NUCLEOTIDE SEQUENCE</scope>
</reference>
<accession>E1ACV7</accession>
<feature type="non-terminal residue" evidence="1">
    <location>
        <position position="1"/>
    </location>
</feature>
<name>E1ACV7_POLPI</name>
<sequence length="89" mass="10039">SAFLPPNPTFSSAPLTTRGIIYLVPLFEPRVVLLADSETKQSADFSDHRETKNGRITELTNCYEASIDCVLMFYPSNSSDMYVTFLYYA</sequence>
<proteinExistence type="evidence at transcript level"/>
<evidence type="ECO:0000313" key="1">
    <source>
        <dbReference type="EMBL" id="ADM13672.1"/>
    </source>
</evidence>
<dbReference type="AlphaFoldDB" id="E1ACV7"/>